<evidence type="ECO:0000313" key="7">
    <source>
        <dbReference type="EMBL" id="PWV92006.1"/>
    </source>
</evidence>
<keyword evidence="5" id="KW-1133">Transmembrane helix</keyword>
<keyword evidence="8" id="KW-1185">Reference proteome</keyword>
<dbReference type="GO" id="GO:0015074">
    <property type="term" value="P:DNA integration"/>
    <property type="evidence" value="ECO:0007669"/>
    <property type="project" value="UniProtKB-KW"/>
</dbReference>
<protein>
    <submittedName>
        <fullName evidence="7">Integrase</fullName>
    </submittedName>
</protein>
<dbReference type="InterPro" id="IPR050090">
    <property type="entry name" value="Tyrosine_recombinase_XerCD"/>
</dbReference>
<organism evidence="7 8">
    <name type="scientific">Paenibacillus cellulosilyticus</name>
    <dbReference type="NCBI Taxonomy" id="375489"/>
    <lineage>
        <taxon>Bacteria</taxon>
        <taxon>Bacillati</taxon>
        <taxon>Bacillota</taxon>
        <taxon>Bacilli</taxon>
        <taxon>Bacillales</taxon>
        <taxon>Paenibacillaceae</taxon>
        <taxon>Paenibacillus</taxon>
    </lineage>
</organism>
<reference evidence="7 8" key="1">
    <citation type="submission" date="2018-05" db="EMBL/GenBank/DDBJ databases">
        <title>Genomic Encyclopedia of Type Strains, Phase III (KMG-III): the genomes of soil and plant-associated and newly described type strains.</title>
        <authorList>
            <person name="Whitman W."/>
        </authorList>
    </citation>
    <scope>NUCLEOTIDE SEQUENCE [LARGE SCALE GENOMIC DNA]</scope>
    <source>
        <strain evidence="7 8">CECT 5696</strain>
    </source>
</reference>
<dbReference type="CDD" id="cd01189">
    <property type="entry name" value="INT_ICEBs1_C_like"/>
    <property type="match status" value="1"/>
</dbReference>
<dbReference type="Gene3D" id="1.10.150.130">
    <property type="match status" value="1"/>
</dbReference>
<dbReference type="PANTHER" id="PTHR30349">
    <property type="entry name" value="PHAGE INTEGRASE-RELATED"/>
    <property type="match status" value="1"/>
</dbReference>
<dbReference type="OrthoDB" id="9803188at2"/>
<sequence length="418" mass="48753">MARWEKRGKTSYRLIVESKKPDGSRDRITETAHCRNGKEADKELAKLVVAVEEGTYVPKKLRKQQQQQTAETEHALPDLPKRYTLRELVELWERNYASNPNIMSENTCYNRMVYLNGYILPYLGDKYIDEITTIMLVEHFNFLRTEKLTKKGKPMSLNSMSYLHTALKNVFTRSIEWKLLKENPMVGVKNVRESKYINKEMYYESNESEEIIKRLFSLPLMWALFFCLAIIGGFRRGEIVALEWTGVDFEKNELSIVKTISRKLPLIGFVERNPKTKTSKRTVIMPVWFMHLLRLYQVQWEEAKEAIGYAWEGGSRQYLFHAGKGLPISVTAPRKRWIKFLDYHRFRFVTIHGLRHTMATMMLDEGFSLKVIQDRIGHANLASTEIYAHVTKSAQKSVADHFEKLAPEKFGTNLAPIN</sequence>
<dbReference type="Gene3D" id="1.10.443.10">
    <property type="entry name" value="Intergrase catalytic core"/>
    <property type="match status" value="1"/>
</dbReference>
<dbReference type="InterPro" id="IPR002104">
    <property type="entry name" value="Integrase_catalytic"/>
</dbReference>
<keyword evidence="5" id="KW-0472">Membrane</keyword>
<evidence type="ECO:0000259" key="6">
    <source>
        <dbReference type="PROSITE" id="PS51898"/>
    </source>
</evidence>
<evidence type="ECO:0000256" key="1">
    <source>
        <dbReference type="ARBA" id="ARBA00008857"/>
    </source>
</evidence>
<dbReference type="EMBL" id="QGTQ01000038">
    <property type="protein sequence ID" value="PWV92006.1"/>
    <property type="molecule type" value="Genomic_DNA"/>
</dbReference>
<dbReference type="PANTHER" id="PTHR30349:SF41">
    <property type="entry name" value="INTEGRASE_RECOMBINASE PROTEIN MJ0367-RELATED"/>
    <property type="match status" value="1"/>
</dbReference>
<keyword evidence="4" id="KW-0233">DNA recombination</keyword>
<dbReference type="RefSeq" id="WP_110047246.1">
    <property type="nucleotide sequence ID" value="NZ_QGTQ01000038.1"/>
</dbReference>
<evidence type="ECO:0000256" key="3">
    <source>
        <dbReference type="ARBA" id="ARBA00023125"/>
    </source>
</evidence>
<evidence type="ECO:0000256" key="4">
    <source>
        <dbReference type="ARBA" id="ARBA00023172"/>
    </source>
</evidence>
<keyword evidence="5" id="KW-0812">Transmembrane</keyword>
<evidence type="ECO:0000256" key="5">
    <source>
        <dbReference type="SAM" id="Phobius"/>
    </source>
</evidence>
<gene>
    <name evidence="7" type="ORF">DFQ01_13856</name>
</gene>
<comment type="caution">
    <text evidence="7">The sequence shown here is derived from an EMBL/GenBank/DDBJ whole genome shotgun (WGS) entry which is preliminary data.</text>
</comment>
<dbReference type="PROSITE" id="PS51898">
    <property type="entry name" value="TYR_RECOMBINASE"/>
    <property type="match status" value="1"/>
</dbReference>
<dbReference type="Proteomes" id="UP000246635">
    <property type="component" value="Unassembled WGS sequence"/>
</dbReference>
<evidence type="ECO:0000256" key="2">
    <source>
        <dbReference type="ARBA" id="ARBA00022908"/>
    </source>
</evidence>
<keyword evidence="2" id="KW-0229">DNA integration</keyword>
<dbReference type="GO" id="GO:0006310">
    <property type="term" value="P:DNA recombination"/>
    <property type="evidence" value="ECO:0007669"/>
    <property type="project" value="UniProtKB-KW"/>
</dbReference>
<dbReference type="GO" id="GO:0003677">
    <property type="term" value="F:DNA binding"/>
    <property type="evidence" value="ECO:0007669"/>
    <property type="project" value="UniProtKB-KW"/>
</dbReference>
<dbReference type="Pfam" id="PF14659">
    <property type="entry name" value="Phage_int_SAM_3"/>
    <property type="match status" value="1"/>
</dbReference>
<feature type="domain" description="Tyr recombinase" evidence="6">
    <location>
        <begin position="192"/>
        <end position="400"/>
    </location>
</feature>
<dbReference type="SUPFAM" id="SSF56349">
    <property type="entry name" value="DNA breaking-rejoining enzymes"/>
    <property type="match status" value="1"/>
</dbReference>
<dbReference type="InterPro" id="IPR011010">
    <property type="entry name" value="DNA_brk_join_enz"/>
</dbReference>
<feature type="transmembrane region" description="Helical" evidence="5">
    <location>
        <begin position="215"/>
        <end position="234"/>
    </location>
</feature>
<keyword evidence="3" id="KW-0238">DNA-binding</keyword>
<dbReference type="InterPro" id="IPR010998">
    <property type="entry name" value="Integrase_recombinase_N"/>
</dbReference>
<proteinExistence type="inferred from homology"/>
<comment type="similarity">
    <text evidence="1">Belongs to the 'phage' integrase family.</text>
</comment>
<dbReference type="Pfam" id="PF00589">
    <property type="entry name" value="Phage_integrase"/>
    <property type="match status" value="1"/>
</dbReference>
<dbReference type="InterPro" id="IPR013762">
    <property type="entry name" value="Integrase-like_cat_sf"/>
</dbReference>
<accession>A0A2V2YGP7</accession>
<dbReference type="AlphaFoldDB" id="A0A2V2YGP7"/>
<dbReference type="InterPro" id="IPR004107">
    <property type="entry name" value="Integrase_SAM-like_N"/>
</dbReference>
<evidence type="ECO:0000313" key="8">
    <source>
        <dbReference type="Proteomes" id="UP000246635"/>
    </source>
</evidence>
<name>A0A2V2YGP7_9BACL</name>